<organism evidence="7 8">
    <name type="scientific">Salinicoccus kekensis</name>
    <dbReference type="NCBI Taxonomy" id="714307"/>
    <lineage>
        <taxon>Bacteria</taxon>
        <taxon>Bacillati</taxon>
        <taxon>Bacillota</taxon>
        <taxon>Bacilli</taxon>
        <taxon>Bacillales</taxon>
        <taxon>Staphylococcaceae</taxon>
        <taxon>Salinicoccus</taxon>
    </lineage>
</organism>
<evidence type="ECO:0000256" key="1">
    <source>
        <dbReference type="ARBA" id="ARBA00004651"/>
    </source>
</evidence>
<feature type="transmembrane region" description="Helical" evidence="6">
    <location>
        <begin position="438"/>
        <end position="462"/>
    </location>
</feature>
<dbReference type="PANTHER" id="PTHR43652:SF2">
    <property type="entry name" value="BASIC AMINO ACID ANTIPORTER YFCC-RELATED"/>
    <property type="match status" value="1"/>
</dbReference>
<dbReference type="Proteomes" id="UP000219412">
    <property type="component" value="Unassembled WGS sequence"/>
</dbReference>
<accession>A0A285UBD9</accession>
<dbReference type="InterPro" id="IPR018385">
    <property type="entry name" value="C4_dicarb_anaerob_car-like"/>
</dbReference>
<feature type="transmembrane region" description="Helical" evidence="6">
    <location>
        <begin position="12"/>
        <end position="31"/>
    </location>
</feature>
<evidence type="ECO:0000256" key="4">
    <source>
        <dbReference type="ARBA" id="ARBA00022989"/>
    </source>
</evidence>
<reference evidence="8" key="1">
    <citation type="submission" date="2017-08" db="EMBL/GenBank/DDBJ databases">
        <authorList>
            <person name="Varghese N."/>
            <person name="Submissions S."/>
        </authorList>
    </citation>
    <scope>NUCLEOTIDE SEQUENCE [LARGE SCALE GENOMIC DNA]</scope>
    <source>
        <strain evidence="8">DSM 23173</strain>
    </source>
</reference>
<feature type="transmembrane region" description="Helical" evidence="6">
    <location>
        <begin position="116"/>
        <end position="134"/>
    </location>
</feature>
<comment type="subcellular location">
    <subcellularLocation>
        <location evidence="1">Cell membrane</location>
        <topology evidence="1">Multi-pass membrane protein</topology>
    </subcellularLocation>
</comment>
<name>A0A285UBD9_9STAP</name>
<feature type="transmembrane region" description="Helical" evidence="6">
    <location>
        <begin position="352"/>
        <end position="372"/>
    </location>
</feature>
<evidence type="ECO:0000313" key="8">
    <source>
        <dbReference type="Proteomes" id="UP000219412"/>
    </source>
</evidence>
<feature type="transmembrane region" description="Helical" evidence="6">
    <location>
        <begin position="413"/>
        <end position="432"/>
    </location>
</feature>
<dbReference type="InterPro" id="IPR051679">
    <property type="entry name" value="DASS-Related_Transporters"/>
</dbReference>
<evidence type="ECO:0000256" key="5">
    <source>
        <dbReference type="ARBA" id="ARBA00023136"/>
    </source>
</evidence>
<feature type="transmembrane region" description="Helical" evidence="6">
    <location>
        <begin position="197"/>
        <end position="216"/>
    </location>
</feature>
<evidence type="ECO:0000313" key="7">
    <source>
        <dbReference type="EMBL" id="SOC39007.1"/>
    </source>
</evidence>
<keyword evidence="5 6" id="KW-0472">Membrane</keyword>
<feature type="transmembrane region" description="Helical" evidence="6">
    <location>
        <begin position="80"/>
        <end position="104"/>
    </location>
</feature>
<sequence>MITILKDIKMPHAFVLIYSIVILAVLASYIIPAGQYDRFEDSEGREIVDQASFTYVEQDPVALTQIFTVVPEGMVDAAGIIFLIFIIGGAFGMINGTGAIEAGINRMVSLLKDKEIVLIPLTMLIFSFGGATFGMAESTLIFIPMGVILARSLGMDAMTGMSMVALGAAAGFAGGFMNIFTVGVAQEIAELPLFSGMGFRIMIQLVFVAIASFFVYRYGKRVQRDKKNSYVYDLEMKAESESGGYKFKDLTGRHIAVLFIVFAGLALIIYGVVQGWSTGTELAAIFLAMGIFSGLVGGNTPNGIADDFIKGAKDVTFGALIVGLARCILLVLEDGTIIDTVIFAVSSVLEGLPSTIAAIGMFLTQFIINFFIPSGSGQAATTIPLMAPIGDIVGIPRQSVVLAFQMGDGLSNYLFPTSAVLMAGLSIANIPYEKWLRFVWPLMLVWIIASGFFMALSIMIGYGPF</sequence>
<dbReference type="AlphaFoldDB" id="A0A285UBD9"/>
<evidence type="ECO:0000256" key="6">
    <source>
        <dbReference type="SAM" id="Phobius"/>
    </source>
</evidence>
<feature type="transmembrane region" description="Helical" evidence="6">
    <location>
        <begin position="312"/>
        <end position="332"/>
    </location>
</feature>
<feature type="transmembrane region" description="Helical" evidence="6">
    <location>
        <begin position="255"/>
        <end position="276"/>
    </location>
</feature>
<keyword evidence="2" id="KW-1003">Cell membrane</keyword>
<proteinExistence type="predicted"/>
<protein>
    <submittedName>
        <fullName evidence="7">Uncharacterized ion transporter superfamily protein YfcC</fullName>
    </submittedName>
</protein>
<keyword evidence="8" id="KW-1185">Reference proteome</keyword>
<dbReference type="PANTHER" id="PTHR43652">
    <property type="entry name" value="BASIC AMINO ACID ANTIPORTER YFCC-RELATED"/>
    <property type="match status" value="1"/>
</dbReference>
<evidence type="ECO:0000256" key="2">
    <source>
        <dbReference type="ARBA" id="ARBA00022475"/>
    </source>
</evidence>
<gene>
    <name evidence="7" type="ORF">SAMN05878391_0666</name>
</gene>
<keyword evidence="3 6" id="KW-0812">Transmembrane</keyword>
<keyword evidence="4 6" id="KW-1133">Transmembrane helix</keyword>
<feature type="transmembrane region" description="Helical" evidence="6">
    <location>
        <begin position="282"/>
        <end position="300"/>
    </location>
</feature>
<evidence type="ECO:0000256" key="3">
    <source>
        <dbReference type="ARBA" id="ARBA00022692"/>
    </source>
</evidence>
<dbReference type="Pfam" id="PF03606">
    <property type="entry name" value="DcuC"/>
    <property type="match status" value="1"/>
</dbReference>
<dbReference type="GO" id="GO:0005886">
    <property type="term" value="C:plasma membrane"/>
    <property type="evidence" value="ECO:0007669"/>
    <property type="project" value="UniProtKB-SubCell"/>
</dbReference>
<feature type="transmembrane region" description="Helical" evidence="6">
    <location>
        <begin position="140"/>
        <end position="157"/>
    </location>
</feature>
<feature type="transmembrane region" description="Helical" evidence="6">
    <location>
        <begin position="164"/>
        <end position="185"/>
    </location>
</feature>
<dbReference type="EMBL" id="OBQF01000001">
    <property type="protein sequence ID" value="SOC39007.1"/>
    <property type="molecule type" value="Genomic_DNA"/>
</dbReference>